<feature type="coiled-coil region" evidence="1">
    <location>
        <begin position="30"/>
        <end position="61"/>
    </location>
</feature>
<dbReference type="InParanoid" id="B2A8P8"/>
<dbReference type="HOGENOM" id="CLU_1388931_0_0_9"/>
<name>B2A8P8_NATTJ</name>
<dbReference type="KEGG" id="nth:Nther_2952"/>
<reference evidence="2 3" key="1">
    <citation type="submission" date="2008-04" db="EMBL/GenBank/DDBJ databases">
        <title>Complete sequence of plasmid2 of Natranaerobius thermophilus JW/NM-WN-LF.</title>
        <authorList>
            <consortium name="US DOE Joint Genome Institute"/>
            <person name="Copeland A."/>
            <person name="Lucas S."/>
            <person name="Lapidus A."/>
            <person name="Glavina del Rio T."/>
            <person name="Dalin E."/>
            <person name="Tice H."/>
            <person name="Bruce D."/>
            <person name="Goodwin L."/>
            <person name="Pitluck S."/>
            <person name="Chertkov O."/>
            <person name="Brettin T."/>
            <person name="Detter J.C."/>
            <person name="Han C."/>
            <person name="Kuske C.R."/>
            <person name="Schmutz J."/>
            <person name="Larimer F."/>
            <person name="Land M."/>
            <person name="Hauser L."/>
            <person name="Kyrpides N."/>
            <person name="Lykidis A."/>
            <person name="Mesbah N.M."/>
            <person name="Wiegel J."/>
        </authorList>
    </citation>
    <scope>NUCLEOTIDE SEQUENCE [LARGE SCALE GENOMIC DNA]</scope>
    <source>
        <strain evidence="3">ATCC BAA-1301 / DSM 18059 / JW/NM-WN-LF</strain>
        <plasmid evidence="2 3">pNTHE02</plasmid>
    </source>
</reference>
<dbReference type="RefSeq" id="WP_012451953.1">
    <property type="nucleotide sequence ID" value="NC_010724.1"/>
</dbReference>
<keyword evidence="1" id="KW-0175">Coiled coil</keyword>
<dbReference type="EMBL" id="CP001036">
    <property type="protein sequence ID" value="ACB86497.1"/>
    <property type="molecule type" value="Genomic_DNA"/>
</dbReference>
<reference evidence="2 3" key="2">
    <citation type="journal article" date="2011" name="J. Bacteriol.">
        <title>Complete genome sequence of the anaerobic, halophilic alkalithermophile Natranaerobius thermophilus JW/NM-WN-LF.</title>
        <authorList>
            <person name="Zhao B."/>
            <person name="Mesbah N.M."/>
            <person name="Dalin E."/>
            <person name="Goodwin L."/>
            <person name="Nolan M."/>
            <person name="Pitluck S."/>
            <person name="Chertkov O."/>
            <person name="Brettin T.S."/>
            <person name="Han J."/>
            <person name="Larimer F.W."/>
            <person name="Land M.L."/>
            <person name="Hauser L."/>
            <person name="Kyrpides N."/>
            <person name="Wiegel J."/>
        </authorList>
    </citation>
    <scope>NUCLEOTIDE SEQUENCE [LARGE SCALE GENOMIC DNA]</scope>
    <source>
        <strain evidence="3">ATCC BAA-1301 / DSM 18059 / JW/NM-WN-LF</strain>
        <plasmid evidence="2 3">pNTHE02</plasmid>
    </source>
</reference>
<evidence type="ECO:0000313" key="2">
    <source>
        <dbReference type="EMBL" id="ACB86497.1"/>
    </source>
</evidence>
<keyword evidence="3" id="KW-1185">Reference proteome</keyword>
<evidence type="ECO:0000256" key="1">
    <source>
        <dbReference type="SAM" id="Coils"/>
    </source>
</evidence>
<proteinExistence type="predicted"/>
<geneLocation type="plasmid" evidence="2 3">
    <name>pNTHE02</name>
</geneLocation>
<protein>
    <submittedName>
        <fullName evidence="2">Uncharacterized protein</fullName>
    </submittedName>
</protein>
<accession>B2A8P8</accession>
<organism evidence="2 3">
    <name type="scientific">Natranaerobius thermophilus (strain ATCC BAA-1301 / DSM 18059 / JW/NM-WN-LF)</name>
    <dbReference type="NCBI Taxonomy" id="457570"/>
    <lineage>
        <taxon>Bacteria</taxon>
        <taxon>Bacillati</taxon>
        <taxon>Bacillota</taxon>
        <taxon>Clostridia</taxon>
        <taxon>Natranaerobiales</taxon>
        <taxon>Natranaerobiaceae</taxon>
        <taxon>Natranaerobius</taxon>
    </lineage>
</organism>
<dbReference type="Proteomes" id="UP000001683">
    <property type="component" value="Plasmid pNTHE02"/>
</dbReference>
<sequence>MEYLAIKKGLGGKKIQETDKSQSDGVFMTWREYQELISNYKEELNKIKNQKDQENKKAKKDAEYRISEIKYKYKIESEKKDQQIRSLQNAVGRWKAKYNGEGNAGQEKNIPKYSIFRVDKNNGEIRITYQIDTLPGDDPISEYQDAVDIGSSIIQDQDFEFTGVSWTESAGWTARFEISEEKYLEKLKCKGICFVP</sequence>
<evidence type="ECO:0000313" key="3">
    <source>
        <dbReference type="Proteomes" id="UP000001683"/>
    </source>
</evidence>
<keyword evidence="2" id="KW-0614">Plasmid</keyword>
<gene>
    <name evidence="2" type="ordered locus">Nther_2952</name>
</gene>
<dbReference type="AlphaFoldDB" id="B2A8P8"/>